<name>A0A834SUE2_9FABA</name>
<keyword evidence="2" id="KW-1185">Reference proteome</keyword>
<sequence length="53" mass="6035">MLEIQKVSEAAYQHLILITLRFWTKSAFTPGSKNDQLLNNMYKTFNSNAGSRG</sequence>
<dbReference type="AlphaFoldDB" id="A0A834SUE2"/>
<protein>
    <submittedName>
        <fullName evidence="1">Sporozoite surface protein 2</fullName>
    </submittedName>
</protein>
<accession>A0A834SUE2</accession>
<dbReference type="Proteomes" id="UP000634136">
    <property type="component" value="Unassembled WGS sequence"/>
</dbReference>
<dbReference type="OrthoDB" id="1937322at2759"/>
<dbReference type="EMBL" id="JAAIUW010000013">
    <property type="protein sequence ID" value="KAF7803609.1"/>
    <property type="molecule type" value="Genomic_DNA"/>
</dbReference>
<evidence type="ECO:0000313" key="2">
    <source>
        <dbReference type="Proteomes" id="UP000634136"/>
    </source>
</evidence>
<evidence type="ECO:0000313" key="1">
    <source>
        <dbReference type="EMBL" id="KAF7803609.1"/>
    </source>
</evidence>
<reference evidence="1" key="1">
    <citation type="submission" date="2020-09" db="EMBL/GenBank/DDBJ databases">
        <title>Genome-Enabled Discovery of Anthraquinone Biosynthesis in Senna tora.</title>
        <authorList>
            <person name="Kang S.-H."/>
            <person name="Pandey R.P."/>
            <person name="Lee C.-M."/>
            <person name="Sim J.-S."/>
            <person name="Jeong J.-T."/>
            <person name="Choi B.-S."/>
            <person name="Jung M."/>
            <person name="Ginzburg D."/>
            <person name="Zhao K."/>
            <person name="Won S.Y."/>
            <person name="Oh T.-J."/>
            <person name="Yu Y."/>
            <person name="Kim N.-H."/>
            <person name="Lee O.R."/>
            <person name="Lee T.-H."/>
            <person name="Bashyal P."/>
            <person name="Kim T.-S."/>
            <person name="Lee W.-H."/>
            <person name="Kawkins C."/>
            <person name="Kim C.-K."/>
            <person name="Kim J.S."/>
            <person name="Ahn B.O."/>
            <person name="Rhee S.Y."/>
            <person name="Sohng J.K."/>
        </authorList>
    </citation>
    <scope>NUCLEOTIDE SEQUENCE</scope>
    <source>
        <tissue evidence="1">Leaf</tissue>
    </source>
</reference>
<proteinExistence type="predicted"/>
<comment type="caution">
    <text evidence="1">The sequence shown here is derived from an EMBL/GenBank/DDBJ whole genome shotgun (WGS) entry which is preliminary data.</text>
</comment>
<organism evidence="1 2">
    <name type="scientific">Senna tora</name>
    <dbReference type="NCBI Taxonomy" id="362788"/>
    <lineage>
        <taxon>Eukaryota</taxon>
        <taxon>Viridiplantae</taxon>
        <taxon>Streptophyta</taxon>
        <taxon>Embryophyta</taxon>
        <taxon>Tracheophyta</taxon>
        <taxon>Spermatophyta</taxon>
        <taxon>Magnoliopsida</taxon>
        <taxon>eudicotyledons</taxon>
        <taxon>Gunneridae</taxon>
        <taxon>Pentapetalae</taxon>
        <taxon>rosids</taxon>
        <taxon>fabids</taxon>
        <taxon>Fabales</taxon>
        <taxon>Fabaceae</taxon>
        <taxon>Caesalpinioideae</taxon>
        <taxon>Cassia clade</taxon>
        <taxon>Senna</taxon>
    </lineage>
</organism>
<gene>
    <name evidence="1" type="ORF">G2W53_042720</name>
</gene>